<proteinExistence type="predicted"/>
<name>A0A5J4R4J9_9ZZZZ</name>
<comment type="caution">
    <text evidence="1">The sequence shown here is derived from an EMBL/GenBank/DDBJ whole genome shotgun (WGS) entry which is preliminary data.</text>
</comment>
<sequence>MPKIYDNIENHLTQGLNETLELSQRTDFCVGYFNLRGWKEVAENIDKLEGASVREGENGEHRICRLLVGMQKLPN</sequence>
<protein>
    <submittedName>
        <fullName evidence="1">Uncharacterized protein</fullName>
    </submittedName>
</protein>
<dbReference type="EMBL" id="SNRY01001739">
    <property type="protein sequence ID" value="KAA6328876.1"/>
    <property type="molecule type" value="Genomic_DNA"/>
</dbReference>
<gene>
    <name evidence="1" type="ORF">EZS27_022269</name>
</gene>
<organism evidence="1">
    <name type="scientific">termite gut metagenome</name>
    <dbReference type="NCBI Taxonomy" id="433724"/>
    <lineage>
        <taxon>unclassified sequences</taxon>
        <taxon>metagenomes</taxon>
        <taxon>organismal metagenomes</taxon>
    </lineage>
</organism>
<accession>A0A5J4R4J9</accession>
<dbReference type="AlphaFoldDB" id="A0A5J4R4J9"/>
<reference evidence="1" key="1">
    <citation type="submission" date="2019-03" db="EMBL/GenBank/DDBJ databases">
        <title>Single cell metagenomics reveals metabolic interactions within the superorganism composed of flagellate Streblomastix strix and complex community of Bacteroidetes bacteria on its surface.</title>
        <authorList>
            <person name="Treitli S.C."/>
            <person name="Kolisko M."/>
            <person name="Husnik F."/>
            <person name="Keeling P."/>
            <person name="Hampl V."/>
        </authorList>
    </citation>
    <scope>NUCLEOTIDE SEQUENCE</scope>
    <source>
        <strain evidence="1">STM</strain>
    </source>
</reference>
<evidence type="ECO:0000313" key="1">
    <source>
        <dbReference type="EMBL" id="KAA6328876.1"/>
    </source>
</evidence>